<dbReference type="EMBL" id="BAAAXQ010000001">
    <property type="protein sequence ID" value="GAA3007955.1"/>
    <property type="molecule type" value="Genomic_DNA"/>
</dbReference>
<protein>
    <recommendedName>
        <fullName evidence="2">N-acetylmuramoyl-L-alanine amidase domain-containing protein</fullName>
    </recommendedName>
</protein>
<evidence type="ECO:0000313" key="4">
    <source>
        <dbReference type="Proteomes" id="UP001501577"/>
    </source>
</evidence>
<dbReference type="InterPro" id="IPR002502">
    <property type="entry name" value="Amidase_domain"/>
</dbReference>
<name>A0ABP6KJX5_9ENTE</name>
<feature type="domain" description="N-acetylmuramoyl-L-alanine amidase" evidence="2">
    <location>
        <begin position="13"/>
        <end position="155"/>
    </location>
</feature>
<organism evidence="3 4">
    <name type="scientific">Tetragenococcus solitarius</name>
    <dbReference type="NCBI Taxonomy" id="71453"/>
    <lineage>
        <taxon>Bacteria</taxon>
        <taxon>Bacillati</taxon>
        <taxon>Bacillota</taxon>
        <taxon>Bacilli</taxon>
        <taxon>Lactobacillales</taxon>
        <taxon>Enterococcaceae</taxon>
        <taxon>Tetragenococcus</taxon>
    </lineage>
</organism>
<comment type="caution">
    <text evidence="3">The sequence shown here is derived from an EMBL/GenBank/DDBJ whole genome shotgun (WGS) entry which is preliminary data.</text>
</comment>
<dbReference type="CDD" id="cd06583">
    <property type="entry name" value="PGRP"/>
    <property type="match status" value="1"/>
</dbReference>
<dbReference type="Pfam" id="PF01510">
    <property type="entry name" value="Amidase_2"/>
    <property type="match status" value="1"/>
</dbReference>
<dbReference type="SUPFAM" id="SSF55846">
    <property type="entry name" value="N-acetylmuramoyl-L-alanine amidase-like"/>
    <property type="match status" value="1"/>
</dbReference>
<evidence type="ECO:0000256" key="1">
    <source>
        <dbReference type="SAM" id="MobiDB-lite"/>
    </source>
</evidence>
<evidence type="ECO:0000313" key="3">
    <source>
        <dbReference type="EMBL" id="GAA3007955.1"/>
    </source>
</evidence>
<feature type="region of interest" description="Disordered" evidence="1">
    <location>
        <begin position="1"/>
        <end position="41"/>
    </location>
</feature>
<dbReference type="Proteomes" id="UP001501577">
    <property type="component" value="Unassembled WGS sequence"/>
</dbReference>
<keyword evidence="4" id="KW-1185">Reference proteome</keyword>
<reference evidence="4" key="1">
    <citation type="journal article" date="2019" name="Int. J. Syst. Evol. Microbiol.">
        <title>The Global Catalogue of Microorganisms (GCM) 10K type strain sequencing project: providing services to taxonomists for standard genome sequencing and annotation.</title>
        <authorList>
            <consortium name="The Broad Institute Genomics Platform"/>
            <consortium name="The Broad Institute Genome Sequencing Center for Infectious Disease"/>
            <person name="Wu L."/>
            <person name="Ma J."/>
        </authorList>
    </citation>
    <scope>NUCLEOTIDE SEQUENCE [LARGE SCALE GENOMIC DNA]</scope>
    <source>
        <strain evidence="4">JCM 8736</strain>
    </source>
</reference>
<dbReference type="Gene3D" id="3.40.80.10">
    <property type="entry name" value="Peptidoglycan recognition protein-like"/>
    <property type="match status" value="1"/>
</dbReference>
<dbReference type="SMART" id="SM00644">
    <property type="entry name" value="Ami_2"/>
    <property type="match status" value="1"/>
</dbReference>
<proteinExistence type="predicted"/>
<sequence>MINMALPKTEKQIRKGTPQVGNPPFKQIHAHSTGNPDSTAQNEADFMQTKDLTTGFYTHVVGNGRVIQVAPVNQGCWDVGGDWNSDGYASIELIESHKTRAEFEKDYKNYIDLLRKAAKNAGVAIKVDSGETGILSHNYCSLNQPNSKSDHVDPYPYLAKWGISQAQFKKDVESGQVGNGNNQPRQIAVDGQWGSDCTKRLQEYFGTKPIDGVISGQIKTRANENVYAAEWGTGGSNVVRAIQKQLGLAQDGNIGPGTVKAMQKHYGTTQDGIISPISDMVKEMQKALNNDQF</sequence>
<feature type="compositionally biased region" description="Polar residues" evidence="1">
    <location>
        <begin position="30"/>
        <end position="41"/>
    </location>
</feature>
<accession>A0ABP6KJX5</accession>
<dbReference type="InterPro" id="IPR036505">
    <property type="entry name" value="Amidase/PGRP_sf"/>
</dbReference>
<evidence type="ECO:0000259" key="2">
    <source>
        <dbReference type="SMART" id="SM00644"/>
    </source>
</evidence>
<gene>
    <name evidence="3" type="ORF">GCM10019998_00050</name>
</gene>